<feature type="transmembrane region" description="Helical" evidence="6">
    <location>
        <begin position="46"/>
        <end position="65"/>
    </location>
</feature>
<keyword evidence="5 6" id="KW-0472">Membrane</keyword>
<keyword evidence="3 6" id="KW-0812">Transmembrane</keyword>
<accession>A0A6J4HT43</accession>
<evidence type="ECO:0000256" key="3">
    <source>
        <dbReference type="ARBA" id="ARBA00022692"/>
    </source>
</evidence>
<reference evidence="8" key="1">
    <citation type="submission" date="2020-02" db="EMBL/GenBank/DDBJ databases">
        <authorList>
            <person name="Meier V. D."/>
        </authorList>
    </citation>
    <scope>NUCLEOTIDE SEQUENCE</scope>
    <source>
        <strain evidence="8">AVDCRST_MAG76</strain>
    </source>
</reference>
<evidence type="ECO:0000256" key="5">
    <source>
        <dbReference type="ARBA" id="ARBA00023136"/>
    </source>
</evidence>
<dbReference type="PANTHER" id="PTHR38459">
    <property type="entry name" value="PROPHAGE BACTOPRENOL-LINKED GLUCOSE TRANSLOCASE HOMOLOG"/>
    <property type="match status" value="1"/>
</dbReference>
<dbReference type="EMBL" id="CADCSZ010000076">
    <property type="protein sequence ID" value="CAA9232099.1"/>
    <property type="molecule type" value="Genomic_DNA"/>
</dbReference>
<evidence type="ECO:0000256" key="2">
    <source>
        <dbReference type="ARBA" id="ARBA00009399"/>
    </source>
</evidence>
<proteinExistence type="inferred from homology"/>
<organism evidence="8">
    <name type="scientific">uncultured Acidimicrobiales bacterium</name>
    <dbReference type="NCBI Taxonomy" id="310071"/>
    <lineage>
        <taxon>Bacteria</taxon>
        <taxon>Bacillati</taxon>
        <taxon>Actinomycetota</taxon>
        <taxon>Acidimicrobiia</taxon>
        <taxon>Acidimicrobiales</taxon>
        <taxon>environmental samples</taxon>
    </lineage>
</organism>
<feature type="domain" description="GtrA/DPMS transmembrane" evidence="7">
    <location>
        <begin position="22"/>
        <end position="135"/>
    </location>
</feature>
<dbReference type="GO" id="GO:0000271">
    <property type="term" value="P:polysaccharide biosynthetic process"/>
    <property type="evidence" value="ECO:0007669"/>
    <property type="project" value="InterPro"/>
</dbReference>
<keyword evidence="4 6" id="KW-1133">Transmembrane helix</keyword>
<comment type="similarity">
    <text evidence="2">Belongs to the GtrA family.</text>
</comment>
<dbReference type="InterPro" id="IPR051401">
    <property type="entry name" value="GtrA_CellWall_Glycosyl"/>
</dbReference>
<dbReference type="Pfam" id="PF04138">
    <property type="entry name" value="GtrA_DPMS_TM"/>
    <property type="match status" value="1"/>
</dbReference>
<dbReference type="PANTHER" id="PTHR38459:SF1">
    <property type="entry name" value="PROPHAGE BACTOPRENOL-LINKED GLUCOSE TRANSLOCASE HOMOLOG"/>
    <property type="match status" value="1"/>
</dbReference>
<evidence type="ECO:0000313" key="8">
    <source>
        <dbReference type="EMBL" id="CAA9232099.1"/>
    </source>
</evidence>
<name>A0A6J4HT43_9ACTN</name>
<gene>
    <name evidence="8" type="ORF">AVDCRST_MAG76-1370</name>
</gene>
<evidence type="ECO:0000256" key="1">
    <source>
        <dbReference type="ARBA" id="ARBA00004141"/>
    </source>
</evidence>
<evidence type="ECO:0000256" key="6">
    <source>
        <dbReference type="SAM" id="Phobius"/>
    </source>
</evidence>
<sequence>MRTAVRRPESPVGLVRALELMRFAAVGATSTVLYLALYAGLVLTGVGFLLASVLAFLPVVVYSYLVHDRWTFRTRTPTHRGLGRWLLLQGTMLGLNSLALWGLVVQAGVNRLLAQVLLLPLLPPTTYLLSRRRVFGAT</sequence>
<protein>
    <recommendedName>
        <fullName evidence="7">GtrA/DPMS transmembrane domain-containing protein</fullName>
    </recommendedName>
</protein>
<dbReference type="InterPro" id="IPR007267">
    <property type="entry name" value="GtrA_DPMS_TM"/>
</dbReference>
<feature type="transmembrane region" description="Helical" evidence="6">
    <location>
        <begin position="86"/>
        <end position="106"/>
    </location>
</feature>
<comment type="subcellular location">
    <subcellularLocation>
        <location evidence="1">Membrane</location>
        <topology evidence="1">Multi-pass membrane protein</topology>
    </subcellularLocation>
</comment>
<evidence type="ECO:0000256" key="4">
    <source>
        <dbReference type="ARBA" id="ARBA00022989"/>
    </source>
</evidence>
<dbReference type="GO" id="GO:0005886">
    <property type="term" value="C:plasma membrane"/>
    <property type="evidence" value="ECO:0007669"/>
    <property type="project" value="TreeGrafter"/>
</dbReference>
<feature type="transmembrane region" description="Helical" evidence="6">
    <location>
        <begin position="112"/>
        <end position="130"/>
    </location>
</feature>
<dbReference type="AlphaFoldDB" id="A0A6J4HT43"/>
<feature type="transmembrane region" description="Helical" evidence="6">
    <location>
        <begin position="20"/>
        <end position="40"/>
    </location>
</feature>
<evidence type="ECO:0000259" key="7">
    <source>
        <dbReference type="Pfam" id="PF04138"/>
    </source>
</evidence>